<dbReference type="EMBL" id="HBGJ01026442">
    <property type="protein sequence ID" value="CAD9258514.1"/>
    <property type="molecule type" value="Transcribed_RNA"/>
</dbReference>
<reference evidence="1" key="1">
    <citation type="submission" date="2021-01" db="EMBL/GenBank/DDBJ databases">
        <authorList>
            <person name="Corre E."/>
            <person name="Pelletier E."/>
            <person name="Niang G."/>
            <person name="Scheremetjew M."/>
            <person name="Finn R."/>
            <person name="Kale V."/>
            <person name="Holt S."/>
            <person name="Cochrane G."/>
            <person name="Meng A."/>
            <person name="Brown T."/>
            <person name="Cohen L."/>
        </authorList>
    </citation>
    <scope>NUCLEOTIDE SEQUENCE</scope>
    <source>
        <strain evidence="1">CCMP2877</strain>
    </source>
</reference>
<accession>A0A7S1U6E6</accession>
<evidence type="ECO:0000313" key="1">
    <source>
        <dbReference type="EMBL" id="CAD9258514.1"/>
    </source>
</evidence>
<dbReference type="AlphaFoldDB" id="A0A7S1U6E6"/>
<gene>
    <name evidence="1" type="ORF">PPAR1163_LOCUS16886</name>
</gene>
<name>A0A7S1U6E6_9STRA</name>
<proteinExistence type="predicted"/>
<organism evidence="1">
    <name type="scientific">Phaeomonas parva</name>
    <dbReference type="NCBI Taxonomy" id="124430"/>
    <lineage>
        <taxon>Eukaryota</taxon>
        <taxon>Sar</taxon>
        <taxon>Stramenopiles</taxon>
        <taxon>Ochrophyta</taxon>
        <taxon>Pinguiophyceae</taxon>
        <taxon>Pinguiochrysidales</taxon>
        <taxon>Pinguiochrysidaceae</taxon>
        <taxon>Phaeomonas</taxon>
    </lineage>
</organism>
<sequence length="276" mass="29047">MPAARRSRAAARGLRPACGAAAAASAAPVEETLAALRAGLPFMGSEGLAAVCDARVRYEFLGQLDKSSGVDDLVRRHAAWGGRLEERLGDVELEPGSLSVLRADAREVVARQSYTASFRARVPPPAIARLEEIGQLEPGGFLPCRITVQSDFTIDGATGKLLAQNDALVDEAWDVPGTIARTEFLLARRPPSRDAVTWYWDVLRLQTRDEWSAAGYPTQDNGGKDFEFAFASMIARQFAIGGGIGICIFAASKVLKSILLSGGAVGGLGGGGGGGF</sequence>
<protein>
    <submittedName>
        <fullName evidence="1">Uncharacterized protein</fullName>
    </submittedName>
</protein>